<accession>A0A078B3S4</accession>
<evidence type="ECO:0000313" key="2">
    <source>
        <dbReference type="EMBL" id="CDW88158.1"/>
    </source>
</evidence>
<reference evidence="2 3" key="1">
    <citation type="submission" date="2014-06" db="EMBL/GenBank/DDBJ databases">
        <authorList>
            <person name="Swart Estienne"/>
        </authorList>
    </citation>
    <scope>NUCLEOTIDE SEQUENCE [LARGE SCALE GENOMIC DNA]</scope>
    <source>
        <strain evidence="2 3">130c</strain>
    </source>
</reference>
<proteinExistence type="predicted"/>
<dbReference type="AlphaFoldDB" id="A0A078B3S4"/>
<protein>
    <submittedName>
        <fullName evidence="2">Uncharacterized protein</fullName>
    </submittedName>
</protein>
<name>A0A078B3S4_STYLE</name>
<feature type="region of interest" description="Disordered" evidence="1">
    <location>
        <begin position="167"/>
        <end position="195"/>
    </location>
</feature>
<dbReference type="EMBL" id="CCKQ01016283">
    <property type="protein sequence ID" value="CDW88158.1"/>
    <property type="molecule type" value="Genomic_DNA"/>
</dbReference>
<evidence type="ECO:0000256" key="1">
    <source>
        <dbReference type="SAM" id="MobiDB-lite"/>
    </source>
</evidence>
<keyword evidence="3" id="KW-1185">Reference proteome</keyword>
<evidence type="ECO:0000313" key="3">
    <source>
        <dbReference type="Proteomes" id="UP000039865"/>
    </source>
</evidence>
<dbReference type="InParanoid" id="A0A078B3S4"/>
<organism evidence="2 3">
    <name type="scientific">Stylonychia lemnae</name>
    <name type="common">Ciliate</name>
    <dbReference type="NCBI Taxonomy" id="5949"/>
    <lineage>
        <taxon>Eukaryota</taxon>
        <taxon>Sar</taxon>
        <taxon>Alveolata</taxon>
        <taxon>Ciliophora</taxon>
        <taxon>Intramacronucleata</taxon>
        <taxon>Spirotrichea</taxon>
        <taxon>Stichotrichia</taxon>
        <taxon>Sporadotrichida</taxon>
        <taxon>Oxytrichidae</taxon>
        <taxon>Stylonychinae</taxon>
        <taxon>Stylonychia</taxon>
    </lineage>
</organism>
<gene>
    <name evidence="2" type="primary">Contig232.g268</name>
    <name evidence="2" type="ORF">STYLEM_17276</name>
</gene>
<dbReference type="Proteomes" id="UP000039865">
    <property type="component" value="Unassembled WGS sequence"/>
</dbReference>
<sequence length="350" mass="41610">MNFNQNDNNGSLYHNDFFKNSNPFDSKETVVENEIQNKEYFNQQLPSTSTSTMISCQYEIFNFSVDDFLTFNQINCYNHQDSLLSPTNKNSFYSNQISLYSEDLDFNKHFEETKQKEIQSQQNQYQEYESNFRIQSQHIQNEQILSVSYQRSLDSQQDYCSLAQNQGDTETEENDDNDHQPITQSKGKKRGPPFKDINIEIENIDQLPDKKSHCIKNVRCIARFFRQHLSIRKVQLKEEFARKIRIHFKNESPALIIKTIENDLKYCKSPVEENKIFNRPFKKDRVIVTNDNISILGRLCYRYKFASEIKFFQNPIYKFLFIDSMKSIRKEFKGQVDILKTLESIIKLHF</sequence>